<dbReference type="SUPFAM" id="SSF53383">
    <property type="entry name" value="PLP-dependent transferases"/>
    <property type="match status" value="1"/>
</dbReference>
<reference evidence="1" key="1">
    <citation type="submission" date="2018-05" db="EMBL/GenBank/DDBJ databases">
        <authorList>
            <person name="Lanie J.A."/>
            <person name="Ng W.-L."/>
            <person name="Kazmierczak K.M."/>
            <person name="Andrzejewski T.M."/>
            <person name="Davidsen T.M."/>
            <person name="Wayne K.J."/>
            <person name="Tettelin H."/>
            <person name="Glass J.I."/>
            <person name="Rusch D."/>
            <person name="Podicherti R."/>
            <person name="Tsui H.-C.T."/>
            <person name="Winkler M.E."/>
        </authorList>
    </citation>
    <scope>NUCLEOTIDE SEQUENCE</scope>
</reference>
<protein>
    <recommendedName>
        <fullName evidence="2">Aromatic amino acid beta-eliminating lyase/threonine aldolase domain-containing protein</fullName>
    </recommendedName>
</protein>
<evidence type="ECO:0000313" key="1">
    <source>
        <dbReference type="EMBL" id="SVC86849.1"/>
    </source>
</evidence>
<proteinExistence type="predicted"/>
<name>A0A382QMV0_9ZZZZ</name>
<gene>
    <name evidence="1" type="ORF">METZ01_LOCUS339703</name>
</gene>
<evidence type="ECO:0008006" key="2">
    <source>
        <dbReference type="Google" id="ProtNLM"/>
    </source>
</evidence>
<organism evidence="1">
    <name type="scientific">marine metagenome</name>
    <dbReference type="NCBI Taxonomy" id="408172"/>
    <lineage>
        <taxon>unclassified sequences</taxon>
        <taxon>metagenomes</taxon>
        <taxon>ecological metagenomes</taxon>
    </lineage>
</organism>
<accession>A0A382QMV0</accession>
<dbReference type="EMBL" id="UINC01115658">
    <property type="protein sequence ID" value="SVC86849.1"/>
    <property type="molecule type" value="Genomic_DNA"/>
</dbReference>
<sequence>MSNSDPYQFQEKTHIELRADTYTLPSPEMRKAMYEAEVGNDGFGE</sequence>
<dbReference type="Gene3D" id="3.40.640.10">
    <property type="entry name" value="Type I PLP-dependent aspartate aminotransferase-like (Major domain)"/>
    <property type="match status" value="1"/>
</dbReference>
<feature type="non-terminal residue" evidence="1">
    <location>
        <position position="45"/>
    </location>
</feature>
<dbReference type="InterPro" id="IPR015421">
    <property type="entry name" value="PyrdxlP-dep_Trfase_major"/>
</dbReference>
<dbReference type="InterPro" id="IPR015424">
    <property type="entry name" value="PyrdxlP-dep_Trfase"/>
</dbReference>
<dbReference type="AlphaFoldDB" id="A0A382QMV0"/>